<dbReference type="GO" id="GO:0045505">
    <property type="term" value="F:dynein intermediate chain binding"/>
    <property type="evidence" value="ECO:0007669"/>
    <property type="project" value="InterPro"/>
</dbReference>
<dbReference type="Pfam" id="PF08393">
    <property type="entry name" value="DHC_N2"/>
    <property type="match status" value="1"/>
</dbReference>
<evidence type="ECO:0000313" key="18">
    <source>
        <dbReference type="Ensembl" id="ENSSHBP00005021543.1"/>
    </source>
</evidence>
<dbReference type="GO" id="GO:0031514">
    <property type="term" value="C:motile cilium"/>
    <property type="evidence" value="ECO:0007669"/>
    <property type="project" value="UniProtKB-SubCell"/>
</dbReference>
<dbReference type="SUPFAM" id="SSF52540">
    <property type="entry name" value="P-loop containing nucleoside triphosphate hydrolases"/>
    <property type="match status" value="4"/>
</dbReference>
<dbReference type="InterPro" id="IPR024317">
    <property type="entry name" value="Dynein_heavy_chain_D4_dom"/>
</dbReference>
<dbReference type="GO" id="GO:0007018">
    <property type="term" value="P:microtubule-based movement"/>
    <property type="evidence" value="ECO:0007669"/>
    <property type="project" value="InterPro"/>
</dbReference>
<dbReference type="Gene3D" id="1.20.140.100">
    <property type="entry name" value="Dynein heavy chain, N-terminal domain 2"/>
    <property type="match status" value="1"/>
</dbReference>
<dbReference type="PANTHER" id="PTHR22878:SF66">
    <property type="entry name" value="DYNEIN AXONEMAL HEAVY CHAIN 7"/>
    <property type="match status" value="1"/>
</dbReference>
<dbReference type="Pfam" id="PF12774">
    <property type="entry name" value="AAA_6"/>
    <property type="match status" value="1"/>
</dbReference>
<dbReference type="Gene3D" id="1.20.1270.280">
    <property type="match status" value="1"/>
</dbReference>
<dbReference type="FunFam" id="1.20.1270.280:FF:000037">
    <property type="entry name" value="Dynein, axonemal, heavy chain 7"/>
    <property type="match status" value="1"/>
</dbReference>
<dbReference type="InterPro" id="IPR043157">
    <property type="entry name" value="Dynein_AAA1S"/>
</dbReference>
<reference evidence="18" key="2">
    <citation type="submission" date="2025-08" db="UniProtKB">
        <authorList>
            <consortium name="Ensembl"/>
        </authorList>
    </citation>
    <scope>IDENTIFICATION</scope>
</reference>
<evidence type="ECO:0000256" key="15">
    <source>
        <dbReference type="ARBA" id="ARBA00023273"/>
    </source>
</evidence>
<dbReference type="FunFam" id="1.20.920.30:FF:000002">
    <property type="entry name" value="Dynein axonemal heavy chain 3"/>
    <property type="match status" value="1"/>
</dbReference>
<dbReference type="Pfam" id="PF12780">
    <property type="entry name" value="AAA_8"/>
    <property type="match status" value="1"/>
</dbReference>
<dbReference type="Pfam" id="PF17857">
    <property type="entry name" value="AAA_lid_1"/>
    <property type="match status" value="1"/>
</dbReference>
<dbReference type="InterPro" id="IPR035699">
    <property type="entry name" value="AAA_6"/>
</dbReference>
<keyword evidence="5" id="KW-0493">Microtubule</keyword>
<evidence type="ECO:0000256" key="13">
    <source>
        <dbReference type="ARBA" id="ARBA00023175"/>
    </source>
</evidence>
<dbReference type="GeneTree" id="ENSGT00940000155282"/>
<dbReference type="Pfam" id="PF18198">
    <property type="entry name" value="AAA_lid_11"/>
    <property type="match status" value="1"/>
</dbReference>
<dbReference type="Pfam" id="PF18199">
    <property type="entry name" value="Dynein_C"/>
    <property type="match status" value="1"/>
</dbReference>
<dbReference type="Pfam" id="PF12775">
    <property type="entry name" value="AAA_7"/>
    <property type="match status" value="1"/>
</dbReference>
<dbReference type="InterPro" id="IPR013602">
    <property type="entry name" value="Dynein_heavy_linker"/>
</dbReference>
<evidence type="ECO:0000256" key="6">
    <source>
        <dbReference type="ARBA" id="ARBA00022737"/>
    </source>
</evidence>
<dbReference type="Gene3D" id="1.20.920.20">
    <property type="match status" value="1"/>
</dbReference>
<keyword evidence="8" id="KW-0067">ATP-binding</keyword>
<dbReference type="SMART" id="SM00382">
    <property type="entry name" value="AAA"/>
    <property type="match status" value="2"/>
</dbReference>
<dbReference type="InterPro" id="IPR041228">
    <property type="entry name" value="Dynein_C"/>
</dbReference>
<gene>
    <name evidence="18" type="primary">DNAH7</name>
</gene>
<reference evidence="18 19" key="1">
    <citation type="submission" date="2019-11" db="EMBL/GenBank/DDBJ databases">
        <title>Strigops habroptila (kakapo) genome, bStrHab1, primary haplotype, v2.</title>
        <authorList>
            <person name="Jarvis E.D."/>
            <person name="Howard J."/>
            <person name="Rhie A."/>
            <person name="Phillippy A."/>
            <person name="Korlach J."/>
            <person name="Digby A."/>
            <person name="Iorns D."/>
            <person name="Eason D."/>
            <person name="Robertson B."/>
            <person name="Raemaekers T."/>
            <person name="Howe K."/>
            <person name="Lewin H."/>
            <person name="Damas J."/>
            <person name="Hastie A."/>
            <person name="Tracey A."/>
            <person name="Chow W."/>
            <person name="Fedrigo O."/>
        </authorList>
    </citation>
    <scope>NUCLEOTIDE SEQUENCE [LARGE SCALE GENOMIC DNA]</scope>
</reference>
<dbReference type="InterPro" id="IPR035706">
    <property type="entry name" value="AAA_9"/>
</dbReference>
<keyword evidence="13" id="KW-0505">Motor protein</keyword>
<keyword evidence="12" id="KW-0969">Cilium</keyword>
<dbReference type="Gene3D" id="1.10.8.1220">
    <property type="match status" value="1"/>
</dbReference>
<feature type="domain" description="AAA+ ATPase" evidence="17">
    <location>
        <begin position="1124"/>
        <end position="1272"/>
    </location>
</feature>
<evidence type="ECO:0000256" key="8">
    <source>
        <dbReference type="ARBA" id="ARBA00022840"/>
    </source>
</evidence>
<evidence type="ECO:0000259" key="17">
    <source>
        <dbReference type="SMART" id="SM00382"/>
    </source>
</evidence>
<keyword evidence="9" id="KW-0282">Flagellum</keyword>
<dbReference type="GO" id="GO:0005858">
    <property type="term" value="C:axonemal dynein complex"/>
    <property type="evidence" value="ECO:0007669"/>
    <property type="project" value="UniProtKB-ARBA"/>
</dbReference>
<dbReference type="InterPro" id="IPR042228">
    <property type="entry name" value="Dynein_linker_3"/>
</dbReference>
<dbReference type="Gene3D" id="1.20.58.1120">
    <property type="match status" value="1"/>
</dbReference>
<dbReference type="FunFam" id="1.20.58.1120:FF:000005">
    <property type="entry name" value="Dynein, axonemal, heavy chain 12"/>
    <property type="match status" value="1"/>
</dbReference>
<proteinExistence type="inferred from homology"/>
<dbReference type="FunFam" id="1.10.287.2620:FF:000002">
    <property type="entry name" value="Dynein heavy chain 2, axonemal"/>
    <property type="match status" value="1"/>
</dbReference>
<dbReference type="GO" id="GO:0005874">
    <property type="term" value="C:microtubule"/>
    <property type="evidence" value="ECO:0007669"/>
    <property type="project" value="UniProtKB-KW"/>
</dbReference>
<keyword evidence="6" id="KW-0677">Repeat</keyword>
<dbReference type="Gene3D" id="1.10.287.2620">
    <property type="match status" value="1"/>
</dbReference>
<dbReference type="Gene3D" id="1.20.920.30">
    <property type="match status" value="1"/>
</dbReference>
<sequence>MHCQQFAEELEGYAKQVEEFSTFGDVQELDKYLKKAQALNAKLDVAGDKVHVIPSFVFQQMDQFNSEEESFGWPVSQFPQHRSIRNTLAPYLRLYDMAVEFNKKHEDWTEGPFAEVDADKVEVDVGSYWQGLYKLEKSFQNFPNALAITRQVRSKVEEFKHHIPLIQVICNPGLQERHWEEMSKIVGLPLSPSEDSNLLSYIDMNLEPFLEKFETISETASKEHSLEKALVKMISEWDEIEFGLHIYRDTGSYILSSVDDIQMLLDDHIVKTQTMRGSPFVKPYETRIREWEAKLLLVQDILDEWLKVQATWLYLEPIFSSPDIMAQMPEESRRFTTVVKTWKEVMKSVLEVTEIDSMLEKLRKCNEFMELILKGLNEYLEKKRLFFPRFFFLSNDELLEILSETKDPTRVQPHLKKCFEGIAKVEFTDALDITHIKSHEGETVELIETISTSAARGQVERWLVELEKAMLKSIHKVIGEALEAYPKTARVNWVREWPGQTVLCVSQTFWTVEALEDYLKQNNKQIEDIVTLVRGKLSQQNRVTLGALVVLDVHARDVLASLVSKKVKDEDDFEWLSQLRYYWEEGHLETKMINAGLRYGYEYLGNTPRLVITPLTDRCYRTLFGALHLHLGGAPEGPAGTGKTETTKDLAKAVAKQCVVFNCSDGLDYLELGKFFKGLLTCGAWACFDEFNRIDLEVLSVVAQQIFTIQRAEIIVFEGTELKLNPTCAVFITMNPGYAGRSELPDNLKALFRTVAMMVPDYAMIAEIVLYSCGFVTARPLSVKIVATYRLCSEQLSSQHHYDYGMRAVKSVLTAAGNLKLKYPSEDEEILLLRSITDVNLPKFLSHDLPLFEGITSDLFPGVKLPKPDYNHLLEAIKTNCEAMNLQMTDSFTMKILQIYEMMIVRHGFMIVGEPFGGKTSAYKVLAGALGDISKKGLMEENKVQIAVLNPKSITMGQLYGQFDPVSHEWSDGVLAVNFRAFATPDRKWLIFDGPVDAVWIENMNTVLDDNKKLCLMSGEIIKMSDQMSLIFEPMDLEVASPATVSRCGMIYMEPQMLGWRPLMVSWLNTLHSGISSGAGIWEPWVETLKSAPPIRDDMMFNEIIVPTLDTVRYMALMELLTLHQKPSIFVGPTGTGKSTYITNFLLNNLNKDAYTPLLINFSAQTTAAQTQNIIMSKMDKRRKGIFGPPFGKKMVVFVDDVNMPAREVYGAQPPVELLRQWLDHWNWYDLKDCSKIKLIDLQIVCAMGPPGGGRNPVTPRFLRHFNTVTINDFDDESMYTIFSRILDCFWSFEGKKSQETKGIITMKNLLPTPAKSHYLFNLRDFSRVIQGVCLSRPETTESDSMIKRLWVHEVLRVYYDRLVDNPDRAWLVGFIQEVVKNDLNEDFNELFQNLDFNNDGRNTSYREINDVDQLRLVVESHLEEFNNTSKKPMQLVLFRFAIEHICRISRILKQPRSHALLVGVGGSGRQSLTRLAAHMAEYNLFQVEITKSYGNSEWHKDLKFILRKSAEGETQGVFLFTDTQIKKESFLEDINNLLNAGEVPNLFAADEKQEICDQMRQIDRQQDRSKQTDGSPIALFNMFVARCRDQLHIVLAMSPIGDAFRNRLRKFPALVNCCTLDWFQSWPEDALEAVAFRFLEDVEMSEETRTGCIDMCKSFHTSTIDLSDLYCAELQRHNYVTPTSYLELIYTFKSLLEKKRTYEVGLEQLNSAASQVASMQAELEALQPQLRVASKQVDEMMVVIEKESLEVAKTEKVVKADEEVANEQAVAAKAIKDECDADLAQAMPFLENALAALDTLTAQDITVVKSMKSPPSGVKLVMEAICILKGIKADRIPDPSGSGKKIEDFWGPAKRLLGDIRFLQSLHEYDKDNIPAAYMAIIRKQYLTNPEFVPEKVRNASTAAEGLCKWVIAMEFYDTVAKNVAPKKLKLNQAEGELKIAMDSLRKKQADLKEVQDKLAVLQHTLESKKQEKADLENQVDLCSKKLQRAEQLISGLGGEKTRWHETALDLGQKYTNLTGDILISSGIVAYLGAFTSSYRQWVLLCKTRNIPCSDDFSLTNTLGEPIKIRAWNIAGLPYDMFSIDNGIIISRWPLMIDPQGQANKWIKNMEKANNLHIIKLSDSQFVTTLENCIQFGSPVLLENIGEELDPILEPLLLKQTFKQSGSICICLGDAIIEYAPEFRFYITTKLRNPHYLPETSVKVTLLNFMITSEGMQDQLLGIVVAKERPDLEEEKQALIVQGAENKRQLKEIEDKILEVLSASGGNILEDETAIQILSSSKVLANEISEKQAVAEETEKKIDAARMGYCPIAIHSTVLFFSIADLANIEPMYQYSLMWFINLFIMSIDNSELKTLKDHFTYSLYVNICRSLFEKDKLLFSFCLTVNLMKYEKLINENEWQFLLTGGIGLENPFSNPCTWLPQKSWDEICRLENLPCFTNIRKNFAQLKDGWKLVYDSLNPQNEDFPAQWQDKLGEFQRMLVIRCLRPDKIIPMVQEFISHNLGHPFIEPPPFDLSKAFSDSHACAPLIFVLSPGADPMAALVRFADDQGYGDAKLSSLSLGQGQGPIAMKMIEKAVKEGTWVVLQNCHLASSWMPTLEKVCEELNPDTTHPDFRLWLTSYPSATFPVSVLQNGVKMTNEAPKGLRANIISSYMMDPISDPEFFNSCSKPAEFKTLLYGLCFFHALVQERRNFGPLGWNIPYSFNETDLRISVQQLHTFLNQYEEVPYDALRYMTGECNYGGRVTDDWDRRTLRSESVGLEGLWFFSIFQYQSYIDYTKTLPLNPSPEIFGMNANADITKDQSETQLLFDSILLTLVCKSRASGGGAKSTDEVIHEVTDDILSKLPPNFDTEAAMRQYPTIYTQSMNTVLVQEMGRFNKLLQTIRDSCINIQKAIKGLVVMSAELEEVVDSILKGRIPELWMSKSYPSLKPLGSYVTDFLQRLKFLQVWYENGAPPVFWISGFFFTQAFLTGAQQNYARKYTIPIDQLEFDYEVLEDKQYDTLTICVYIQGLFLDGARWNRQTKMLGESHPKVLYDTVPVIWLKPCKRSEIPKRPSYLAPLYKTSERRGTLSTTGHSTNFVIAITLASDKPEEHWIRRGVALLCQLNS</sequence>
<dbReference type="Pfam" id="PF12777">
    <property type="entry name" value="MT"/>
    <property type="match status" value="1"/>
</dbReference>
<dbReference type="Pfam" id="PF12781">
    <property type="entry name" value="AAA_9"/>
    <property type="match status" value="1"/>
</dbReference>
<accession>A0A672V2K0</accession>
<dbReference type="Gene3D" id="3.20.180.20">
    <property type="entry name" value="Dynein heavy chain, N-terminal domain 2"/>
    <property type="match status" value="1"/>
</dbReference>
<reference evidence="18" key="3">
    <citation type="submission" date="2025-09" db="UniProtKB">
        <authorList>
            <consortium name="Ensembl"/>
        </authorList>
    </citation>
    <scope>IDENTIFICATION</scope>
</reference>
<dbReference type="InterPro" id="IPR042222">
    <property type="entry name" value="Dynein_2_N"/>
</dbReference>
<dbReference type="GO" id="GO:0008569">
    <property type="term" value="F:minus-end-directed microtubule motor activity"/>
    <property type="evidence" value="ECO:0007669"/>
    <property type="project" value="InterPro"/>
</dbReference>
<dbReference type="FunFam" id="3.40.50.300:FF:001328">
    <property type="entry name" value="Dynein heavy chain 6, axonemal"/>
    <property type="match status" value="1"/>
</dbReference>
<dbReference type="FunFam" id="3.40.50.300:FF:000223">
    <property type="entry name" value="Dynein heavy chain 3, axonemal"/>
    <property type="match status" value="1"/>
</dbReference>
<dbReference type="GO" id="GO:0005524">
    <property type="term" value="F:ATP binding"/>
    <property type="evidence" value="ECO:0007669"/>
    <property type="project" value="UniProtKB-KW"/>
</dbReference>
<dbReference type="InterPro" id="IPR027417">
    <property type="entry name" value="P-loop_NTPase"/>
</dbReference>
<dbReference type="Proteomes" id="UP000472266">
    <property type="component" value="Chromosome 6"/>
</dbReference>
<dbReference type="PANTHER" id="PTHR22878">
    <property type="entry name" value="DYNEIN HEAVY CHAIN 6, AXONEMAL-LIKE-RELATED"/>
    <property type="match status" value="1"/>
</dbReference>
<evidence type="ECO:0000256" key="11">
    <source>
        <dbReference type="ARBA" id="ARBA00023054"/>
    </source>
</evidence>
<dbReference type="Gene3D" id="1.10.8.720">
    <property type="entry name" value="Region D6 of dynein motor"/>
    <property type="match status" value="1"/>
</dbReference>
<evidence type="ECO:0000256" key="14">
    <source>
        <dbReference type="ARBA" id="ARBA00023212"/>
    </source>
</evidence>
<keyword evidence="11 16" id="KW-0175">Coiled coil</keyword>
<dbReference type="Gene3D" id="6.10.140.1060">
    <property type="match status" value="1"/>
</dbReference>
<dbReference type="FunFam" id="1.10.8.720:FF:000001">
    <property type="entry name" value="dynein heavy chain 7, axonemal"/>
    <property type="match status" value="1"/>
</dbReference>
<dbReference type="InterPro" id="IPR024743">
    <property type="entry name" value="Dynein_HC_stalk"/>
</dbReference>
<dbReference type="InterPro" id="IPR003593">
    <property type="entry name" value="AAA+_ATPase"/>
</dbReference>
<dbReference type="InterPro" id="IPR041658">
    <property type="entry name" value="AAA_lid_11"/>
</dbReference>
<dbReference type="FunFam" id="1.20.1270.280:FF:000038">
    <property type="entry name" value="AT13908p"/>
    <property type="match status" value="1"/>
</dbReference>
<name>A0A672V2K0_STRHB</name>
<keyword evidence="14" id="KW-0206">Cytoskeleton</keyword>
<feature type="coiled-coil region" evidence="16">
    <location>
        <begin position="1932"/>
        <end position="1994"/>
    </location>
</feature>
<evidence type="ECO:0000256" key="16">
    <source>
        <dbReference type="SAM" id="Coils"/>
    </source>
</evidence>
<evidence type="ECO:0000256" key="12">
    <source>
        <dbReference type="ARBA" id="ARBA00023069"/>
    </source>
</evidence>
<keyword evidence="19" id="KW-1185">Reference proteome</keyword>
<evidence type="ECO:0000256" key="3">
    <source>
        <dbReference type="ARBA" id="ARBA00008887"/>
    </source>
</evidence>
<dbReference type="FunFam" id="1.10.8.710:FF:000004">
    <property type="entry name" value="Dynein axonemal heavy chain 6"/>
    <property type="match status" value="1"/>
</dbReference>
<dbReference type="InterPro" id="IPR026983">
    <property type="entry name" value="DHC"/>
</dbReference>
<dbReference type="InterPro" id="IPR041589">
    <property type="entry name" value="DNAH3_AAA_lid_1"/>
</dbReference>
<dbReference type="InterPro" id="IPR004273">
    <property type="entry name" value="Dynein_heavy_D6_P-loop"/>
</dbReference>
<dbReference type="FunFam" id="1.10.8.1220:FF:000001">
    <property type="entry name" value="Dynein axonemal heavy chain 5"/>
    <property type="match status" value="1"/>
</dbReference>
<keyword evidence="4" id="KW-0963">Cytoplasm</keyword>
<dbReference type="Ensembl" id="ENSSHBT00005025685.1">
    <property type="protein sequence ID" value="ENSSHBP00005021543.1"/>
    <property type="gene ID" value="ENSSHBG00005013155.1"/>
</dbReference>
<dbReference type="FunFam" id="3.10.490.20:FF:000001">
    <property type="entry name" value="dynein heavy chain 7, axonemal"/>
    <property type="match status" value="1"/>
</dbReference>
<organism evidence="18 19">
    <name type="scientific">Strigops habroptila</name>
    <name type="common">Kakapo</name>
    <dbReference type="NCBI Taxonomy" id="2489341"/>
    <lineage>
        <taxon>Eukaryota</taxon>
        <taxon>Metazoa</taxon>
        <taxon>Chordata</taxon>
        <taxon>Craniata</taxon>
        <taxon>Vertebrata</taxon>
        <taxon>Euteleostomi</taxon>
        <taxon>Archelosauria</taxon>
        <taxon>Archosauria</taxon>
        <taxon>Dinosauria</taxon>
        <taxon>Saurischia</taxon>
        <taxon>Theropoda</taxon>
        <taxon>Coelurosauria</taxon>
        <taxon>Aves</taxon>
        <taxon>Neognathae</taxon>
        <taxon>Neoaves</taxon>
        <taxon>Telluraves</taxon>
        <taxon>Australaves</taxon>
        <taxon>Psittaciformes</taxon>
        <taxon>Psittacidae</taxon>
        <taxon>Strigops</taxon>
    </lineage>
</organism>
<keyword evidence="7" id="KW-0547">Nucleotide-binding</keyword>
<evidence type="ECO:0000256" key="2">
    <source>
        <dbReference type="ARBA" id="ARBA00004430"/>
    </source>
</evidence>
<keyword evidence="10" id="KW-0243">Dynein</keyword>
<evidence type="ECO:0000313" key="19">
    <source>
        <dbReference type="Proteomes" id="UP000472266"/>
    </source>
</evidence>
<dbReference type="Gene3D" id="3.10.490.20">
    <property type="match status" value="1"/>
</dbReference>
<dbReference type="Gene3D" id="3.40.50.300">
    <property type="entry name" value="P-loop containing nucleotide triphosphate hydrolases"/>
    <property type="match status" value="5"/>
</dbReference>
<evidence type="ECO:0000256" key="1">
    <source>
        <dbReference type="ARBA" id="ARBA00004230"/>
    </source>
</evidence>
<dbReference type="Pfam" id="PF03028">
    <property type="entry name" value="Dynein_heavy"/>
    <property type="match status" value="1"/>
</dbReference>
<dbReference type="GO" id="GO:0051959">
    <property type="term" value="F:dynein light intermediate chain binding"/>
    <property type="evidence" value="ECO:0007669"/>
    <property type="project" value="InterPro"/>
</dbReference>
<evidence type="ECO:0000256" key="4">
    <source>
        <dbReference type="ARBA" id="ARBA00022490"/>
    </source>
</evidence>
<dbReference type="FunFam" id="3.40.50.300:FF:000362">
    <property type="entry name" value="Dynein, axonemal, heavy chain 6"/>
    <property type="match status" value="1"/>
</dbReference>
<comment type="similarity">
    <text evidence="3">Belongs to the dynein heavy chain family.</text>
</comment>
<dbReference type="FunFam" id="3.20.180.20:FF:000003">
    <property type="entry name" value="Dynein heavy chain 12, axonemal"/>
    <property type="match status" value="1"/>
</dbReference>
<dbReference type="InterPro" id="IPR042219">
    <property type="entry name" value="AAA_lid_11_sf"/>
</dbReference>
<dbReference type="FunFam" id="1.20.140.100:FF:000004">
    <property type="entry name" value="Dynein axonemal heavy chain 6"/>
    <property type="match status" value="1"/>
</dbReference>
<evidence type="ECO:0000256" key="9">
    <source>
        <dbReference type="ARBA" id="ARBA00022846"/>
    </source>
</evidence>
<feature type="domain" description="AAA+ ATPase" evidence="17">
    <location>
        <begin position="629"/>
        <end position="763"/>
    </location>
</feature>
<dbReference type="FunFam" id="3.40.50.300:FF:000044">
    <property type="entry name" value="Dynein heavy chain 5, axonemal"/>
    <property type="match status" value="1"/>
</dbReference>
<dbReference type="FunFam" id="1.20.920.20:FF:000006">
    <property type="entry name" value="Dynein, axonemal, heavy chain 6"/>
    <property type="match status" value="1"/>
</dbReference>
<evidence type="ECO:0000256" key="5">
    <source>
        <dbReference type="ARBA" id="ARBA00022701"/>
    </source>
</evidence>
<evidence type="ECO:0000256" key="7">
    <source>
        <dbReference type="ARBA" id="ARBA00022741"/>
    </source>
</evidence>
<dbReference type="Gene3D" id="1.10.8.710">
    <property type="match status" value="1"/>
</dbReference>
<dbReference type="FunFam" id="3.40.50.300:FF:002141">
    <property type="entry name" value="Dynein heavy chain"/>
    <property type="match status" value="1"/>
</dbReference>
<dbReference type="InterPro" id="IPR043160">
    <property type="entry name" value="Dynein_C_barrel"/>
</dbReference>
<evidence type="ECO:0000256" key="10">
    <source>
        <dbReference type="ARBA" id="ARBA00023017"/>
    </source>
</evidence>
<comment type="subcellular location">
    <subcellularLocation>
        <location evidence="1">Cell projection</location>
        <location evidence="1">Cilium</location>
        <location evidence="1">Flagellum</location>
    </subcellularLocation>
    <subcellularLocation>
        <location evidence="2">Cytoplasm</location>
        <location evidence="2">Cytoskeleton</location>
        <location evidence="2">Cilium axoneme</location>
    </subcellularLocation>
</comment>
<protein>
    <submittedName>
        <fullName evidence="18">Dynein axonemal heavy chain 7</fullName>
    </submittedName>
</protein>
<keyword evidence="15" id="KW-0966">Cell projection</keyword>